<dbReference type="GO" id="GO:0050660">
    <property type="term" value="F:flavin adenine dinucleotide binding"/>
    <property type="evidence" value="ECO:0007669"/>
    <property type="project" value="InterPro"/>
</dbReference>
<dbReference type="PANTHER" id="PTHR34934:SF1">
    <property type="entry name" value="FLAVIN-DEPENDENT THYMIDYLATE SYNTHASE"/>
    <property type="match status" value="1"/>
</dbReference>
<dbReference type="InterPro" id="IPR003669">
    <property type="entry name" value="Thymidylate_synthase_ThyX"/>
</dbReference>
<dbReference type="InterPro" id="IPR036098">
    <property type="entry name" value="Thymidylate_synthase_ThyX_sf"/>
</dbReference>
<dbReference type="GO" id="GO:0004799">
    <property type="term" value="F:thymidylate synthase activity"/>
    <property type="evidence" value="ECO:0007669"/>
    <property type="project" value="TreeGrafter"/>
</dbReference>
<evidence type="ECO:0008006" key="2">
    <source>
        <dbReference type="Google" id="ProtNLM"/>
    </source>
</evidence>
<dbReference type="CDD" id="cd20175">
    <property type="entry name" value="ThyX"/>
    <property type="match status" value="1"/>
</dbReference>
<protein>
    <recommendedName>
        <fullName evidence="2">Thymidylate synthase ThyX</fullName>
    </recommendedName>
</protein>
<dbReference type="PROSITE" id="PS51331">
    <property type="entry name" value="THYX"/>
    <property type="match status" value="2"/>
</dbReference>
<name>A0A382BJF3_9ZZZZ</name>
<dbReference type="GO" id="GO:0050797">
    <property type="term" value="F:thymidylate synthase (FAD) activity"/>
    <property type="evidence" value="ECO:0007669"/>
    <property type="project" value="InterPro"/>
</dbReference>
<accession>A0A382BJF3</accession>
<organism evidence="1">
    <name type="scientific">marine metagenome</name>
    <dbReference type="NCBI Taxonomy" id="408172"/>
    <lineage>
        <taxon>unclassified sequences</taxon>
        <taxon>metagenomes</taxon>
        <taxon>ecological metagenomes</taxon>
    </lineage>
</organism>
<dbReference type="AlphaFoldDB" id="A0A382BJF3"/>
<dbReference type="EMBL" id="UINC01030032">
    <property type="protein sequence ID" value="SVB13759.1"/>
    <property type="molecule type" value="Genomic_DNA"/>
</dbReference>
<dbReference type="GO" id="GO:0070402">
    <property type="term" value="F:NADPH binding"/>
    <property type="evidence" value="ECO:0007669"/>
    <property type="project" value="TreeGrafter"/>
</dbReference>
<evidence type="ECO:0000313" key="1">
    <source>
        <dbReference type="EMBL" id="SVB13759.1"/>
    </source>
</evidence>
<dbReference type="GO" id="GO:0006231">
    <property type="term" value="P:dTMP biosynthetic process"/>
    <property type="evidence" value="ECO:0007669"/>
    <property type="project" value="InterPro"/>
</dbReference>
<sequence length="556" mass="63705">MSDKLKRSDELTDQERRLLKPYLSDVDANVFTLENFNPEVIGGALARYSRAPTGFKETVVREFLNPDGTPNDVKGSQMIDRVVNKYGDESVAELAVAPLCIEEISNLMTKVIEDCRIGGSPIEESTRYVLYDAKKNGRWRYVCPDNIRASELGEKFTSNMDFLFETYAEMVEPMQDLFRKRLTKETFEIEVERNGQIQKAGLSKLKDENEIKAHRIAYSFTIRSAACDVIRCILPACTQANVGLVGNGRFYSGLISKLMTSDLSEANQLAASIRKALNTQIPTFIKRADRNPYTAANHETMRSLCEELFGLLPIESTAEVILLEDAAEDQQINLLANMIFPYVKHSSQQIRNVIRQLPDERKIQIFEAYIGSRKSKRDKPGRALEYGYPIQFDILAGFAEYRDLQRHRMLTQQRQDLGVELGYSIPEEITEIGVAEKVQECFERTESLHRDLKRAGFHQEAQYATLFNHFIRWNMGMNLRELGHFAELRTQKAGHPKYRRTTQMMAKLYLERHPEMEPVLKFVDYNDYDGGITRADQEARTARKSLAKGVFDDHDG</sequence>
<proteinExistence type="predicted"/>
<gene>
    <name evidence="1" type="ORF">METZ01_LOCUS166613</name>
</gene>
<dbReference type="Gene3D" id="3.30.1360.170">
    <property type="match status" value="2"/>
</dbReference>
<dbReference type="PANTHER" id="PTHR34934">
    <property type="entry name" value="FLAVIN-DEPENDENT THYMIDYLATE SYNTHASE"/>
    <property type="match status" value="1"/>
</dbReference>
<dbReference type="Pfam" id="PF02511">
    <property type="entry name" value="Thy1"/>
    <property type="match status" value="2"/>
</dbReference>
<reference evidence="1" key="1">
    <citation type="submission" date="2018-05" db="EMBL/GenBank/DDBJ databases">
        <authorList>
            <person name="Lanie J.A."/>
            <person name="Ng W.-L."/>
            <person name="Kazmierczak K.M."/>
            <person name="Andrzejewski T.M."/>
            <person name="Davidsen T.M."/>
            <person name="Wayne K.J."/>
            <person name="Tettelin H."/>
            <person name="Glass J.I."/>
            <person name="Rusch D."/>
            <person name="Podicherti R."/>
            <person name="Tsui H.-C.T."/>
            <person name="Winkler M.E."/>
        </authorList>
    </citation>
    <scope>NUCLEOTIDE SEQUENCE</scope>
</reference>
<dbReference type="SUPFAM" id="SSF69796">
    <property type="entry name" value="Thymidylate synthase-complementing protein Thy1"/>
    <property type="match status" value="2"/>
</dbReference>